<dbReference type="GO" id="GO:0000398">
    <property type="term" value="P:mRNA splicing, via spliceosome"/>
    <property type="evidence" value="ECO:0007669"/>
    <property type="project" value="InterPro"/>
</dbReference>
<proteinExistence type="inferred from homology"/>
<evidence type="ECO:0000313" key="11">
    <source>
        <dbReference type="EMBL" id="CAD5219714.1"/>
    </source>
</evidence>
<dbReference type="Proteomes" id="UP000614601">
    <property type="component" value="Unassembled WGS sequence"/>
</dbReference>
<dbReference type="EMBL" id="CAJFCW020000004">
    <property type="protein sequence ID" value="CAG9112804.1"/>
    <property type="molecule type" value="Genomic_DNA"/>
</dbReference>
<dbReference type="Pfam" id="PF01416">
    <property type="entry name" value="PseudoU_synth_1"/>
    <property type="match status" value="1"/>
</dbReference>
<dbReference type="EMBL" id="CAJFDH010000004">
    <property type="protein sequence ID" value="CAD5219714.1"/>
    <property type="molecule type" value="Genomic_DNA"/>
</dbReference>
<keyword evidence="4" id="KW-0747">Spliceosome</keyword>
<sequence>MNHINNRYLLWLRFNGSLFNGFASSGGNAYGVMDFLNPAMENVLAKKNIDQMKLWPCSRTDTGVHVLRAPIIMNIPSKYGRIDEYKDELLKEINYVFDNYYPNSMECFDFHYVSPGFCARKHARYRRYVYRLRVAKTQEWYEHFLHSPSIHCFSERFYSYTTKAGFNVEKANEACRILSGINNIASFMKDPLSQRRKYIKKLHVQKELNLVRFTQGEPINGIEDPHFDYYNFEVVSRSFVREQIRRMIRIIVKCGYEDRYFDQLKIMLRYPDPQTFIELGHRAMSGKGLYLVDVVYDKDDFKNPMPYMAQELDTYLNKVVSVITGDGRNFVGLMKGYDQTVNIILENSHERVYRGEQLGVEQVELGLYVVRGDNVAVIGELDEDLDRQIIFEHLKVKPLEPFWVPN</sequence>
<dbReference type="SMART" id="SM00651">
    <property type="entry name" value="Sm"/>
    <property type="match status" value="1"/>
</dbReference>
<dbReference type="InterPro" id="IPR020103">
    <property type="entry name" value="PsdUridine_synth_cat_dom_sf"/>
</dbReference>
<dbReference type="InterPro" id="IPR034103">
    <property type="entry name" value="Lsm8"/>
</dbReference>
<dbReference type="InterPro" id="IPR010920">
    <property type="entry name" value="LSM_dom_sf"/>
</dbReference>
<name>A0A811KW93_9BILA</name>
<evidence type="ECO:0000256" key="9">
    <source>
        <dbReference type="ARBA" id="ARBA00023274"/>
    </source>
</evidence>
<dbReference type="Gene3D" id="3.30.70.580">
    <property type="entry name" value="Pseudouridine synthase I, catalytic domain, N-terminal subdomain"/>
    <property type="match status" value="1"/>
</dbReference>
<feature type="domain" description="Sm" evidence="10">
    <location>
        <begin position="307"/>
        <end position="384"/>
    </location>
</feature>
<evidence type="ECO:0000259" key="10">
    <source>
        <dbReference type="PROSITE" id="PS52002"/>
    </source>
</evidence>
<dbReference type="GO" id="GO:0046540">
    <property type="term" value="C:U4/U6 x U5 tri-snRNP complex"/>
    <property type="evidence" value="ECO:0007669"/>
    <property type="project" value="InterPro"/>
</dbReference>
<accession>A0A811KW93</accession>
<dbReference type="InterPro" id="IPR020094">
    <property type="entry name" value="TruA/RsuA/RluB/E/F_N"/>
</dbReference>
<dbReference type="Gene3D" id="2.30.30.100">
    <property type="match status" value="1"/>
</dbReference>
<dbReference type="InterPro" id="IPR020097">
    <property type="entry name" value="PsdUridine_synth_TruA_a/b_dom"/>
</dbReference>
<keyword evidence="8" id="KW-0539">Nucleus</keyword>
<evidence type="ECO:0000313" key="12">
    <source>
        <dbReference type="Proteomes" id="UP000614601"/>
    </source>
</evidence>
<dbReference type="InterPro" id="IPR047575">
    <property type="entry name" value="Sm"/>
</dbReference>
<keyword evidence="9" id="KW-0687">Ribonucleoprotein</keyword>
<dbReference type="Pfam" id="PF01423">
    <property type="entry name" value="LSM"/>
    <property type="match status" value="1"/>
</dbReference>
<evidence type="ECO:0000256" key="1">
    <source>
        <dbReference type="ARBA" id="ARBA00004123"/>
    </source>
</evidence>
<keyword evidence="3" id="KW-0507">mRNA processing</keyword>
<gene>
    <name evidence="11" type="ORF">BOKJ2_LOCUS8582</name>
</gene>
<comment type="subcellular location">
    <subcellularLocation>
        <location evidence="1">Nucleus</location>
    </subcellularLocation>
</comment>
<protein>
    <recommendedName>
        <fullName evidence="10">Sm domain-containing protein</fullName>
    </recommendedName>
</protein>
<keyword evidence="6" id="KW-0508">mRNA splicing</keyword>
<dbReference type="PANTHER" id="PTHR15588:SF9">
    <property type="entry name" value="U6 SNRNA-ASSOCIATED SM-LIKE PROTEIN LSM8"/>
    <property type="match status" value="1"/>
</dbReference>
<evidence type="ECO:0000256" key="2">
    <source>
        <dbReference type="ARBA" id="ARBA00006850"/>
    </source>
</evidence>
<dbReference type="GO" id="GO:0001522">
    <property type="term" value="P:pseudouridine synthesis"/>
    <property type="evidence" value="ECO:0007669"/>
    <property type="project" value="InterPro"/>
</dbReference>
<evidence type="ECO:0000256" key="7">
    <source>
        <dbReference type="ARBA" id="ARBA00023235"/>
    </source>
</evidence>
<dbReference type="CDD" id="cd01727">
    <property type="entry name" value="LSm8"/>
    <property type="match status" value="1"/>
</dbReference>
<evidence type="ECO:0000256" key="8">
    <source>
        <dbReference type="ARBA" id="ARBA00023242"/>
    </source>
</evidence>
<evidence type="ECO:0000256" key="4">
    <source>
        <dbReference type="ARBA" id="ARBA00022728"/>
    </source>
</evidence>
<keyword evidence="7" id="KW-0413">Isomerase</keyword>
<dbReference type="InterPro" id="IPR044642">
    <property type="entry name" value="PTHR15588"/>
</dbReference>
<comment type="caution">
    <text evidence="11">The sequence shown here is derived from an EMBL/GenBank/DDBJ whole genome shotgun (WGS) entry which is preliminary data.</text>
</comment>
<keyword evidence="5" id="KW-0694">RNA-binding</keyword>
<dbReference type="PROSITE" id="PS52002">
    <property type="entry name" value="SM"/>
    <property type="match status" value="1"/>
</dbReference>
<keyword evidence="12" id="KW-1185">Reference proteome</keyword>
<comment type="similarity">
    <text evidence="2">Belongs to the snRNP Sm proteins family.</text>
</comment>
<dbReference type="GO" id="GO:0071011">
    <property type="term" value="C:precatalytic spliceosome"/>
    <property type="evidence" value="ECO:0007669"/>
    <property type="project" value="TreeGrafter"/>
</dbReference>
<dbReference type="PANTHER" id="PTHR15588">
    <property type="entry name" value="LSM1"/>
    <property type="match status" value="1"/>
</dbReference>
<dbReference type="SUPFAM" id="SSF50182">
    <property type="entry name" value="Sm-like ribonucleoproteins"/>
    <property type="match status" value="1"/>
</dbReference>
<dbReference type="InterPro" id="IPR020095">
    <property type="entry name" value="PsdUridine_synth_TruA_C"/>
</dbReference>
<dbReference type="AlphaFoldDB" id="A0A811KW93"/>
<dbReference type="Proteomes" id="UP000783686">
    <property type="component" value="Unassembled WGS sequence"/>
</dbReference>
<dbReference type="FunFam" id="2.30.30.100:FF:000027">
    <property type="entry name" value="U6 snRNA-associated Sm-like protein LSm8"/>
    <property type="match status" value="1"/>
</dbReference>
<evidence type="ECO:0000256" key="5">
    <source>
        <dbReference type="ARBA" id="ARBA00022884"/>
    </source>
</evidence>
<dbReference type="OrthoDB" id="271910at2759"/>
<reference evidence="11" key="1">
    <citation type="submission" date="2020-09" db="EMBL/GenBank/DDBJ databases">
        <authorList>
            <person name="Kikuchi T."/>
        </authorList>
    </citation>
    <scope>NUCLEOTIDE SEQUENCE</scope>
    <source>
        <strain evidence="11">SH1</strain>
    </source>
</reference>
<evidence type="ECO:0000256" key="6">
    <source>
        <dbReference type="ARBA" id="ARBA00023187"/>
    </source>
</evidence>
<dbReference type="SUPFAM" id="SSF55120">
    <property type="entry name" value="Pseudouridine synthase"/>
    <property type="match status" value="1"/>
</dbReference>
<evidence type="ECO:0000256" key="3">
    <source>
        <dbReference type="ARBA" id="ARBA00022664"/>
    </source>
</evidence>
<dbReference type="GO" id="GO:0003729">
    <property type="term" value="F:mRNA binding"/>
    <property type="evidence" value="ECO:0007669"/>
    <property type="project" value="TreeGrafter"/>
</dbReference>
<organism evidence="11 12">
    <name type="scientific">Bursaphelenchus okinawaensis</name>
    <dbReference type="NCBI Taxonomy" id="465554"/>
    <lineage>
        <taxon>Eukaryota</taxon>
        <taxon>Metazoa</taxon>
        <taxon>Ecdysozoa</taxon>
        <taxon>Nematoda</taxon>
        <taxon>Chromadorea</taxon>
        <taxon>Rhabditida</taxon>
        <taxon>Tylenchina</taxon>
        <taxon>Tylenchomorpha</taxon>
        <taxon>Aphelenchoidea</taxon>
        <taxon>Aphelenchoididae</taxon>
        <taxon>Bursaphelenchus</taxon>
    </lineage>
</organism>
<dbReference type="GO" id="GO:0005737">
    <property type="term" value="C:cytoplasm"/>
    <property type="evidence" value="ECO:0007669"/>
    <property type="project" value="UniProtKB-ARBA"/>
</dbReference>
<dbReference type="GO" id="GO:0009982">
    <property type="term" value="F:pseudouridine synthase activity"/>
    <property type="evidence" value="ECO:0007669"/>
    <property type="project" value="InterPro"/>
</dbReference>
<dbReference type="GO" id="GO:0005688">
    <property type="term" value="C:U6 snRNP"/>
    <property type="evidence" value="ECO:0007669"/>
    <property type="project" value="InterPro"/>
</dbReference>
<dbReference type="InterPro" id="IPR001163">
    <property type="entry name" value="Sm_dom_euk/arc"/>
</dbReference>
<dbReference type="Gene3D" id="3.30.70.660">
    <property type="entry name" value="Pseudouridine synthase I, catalytic domain, C-terminal subdomain"/>
    <property type="match status" value="1"/>
</dbReference>